<evidence type="ECO:0000259" key="9">
    <source>
        <dbReference type="Pfam" id="PF00892"/>
    </source>
</evidence>
<comment type="subcellular location">
    <subcellularLocation>
        <location evidence="1">Cell membrane</location>
        <topology evidence="1">Multi-pass membrane protein</topology>
    </subcellularLocation>
</comment>
<dbReference type="SUPFAM" id="SSF103481">
    <property type="entry name" value="Multidrug resistance efflux transporter EmrE"/>
    <property type="match status" value="1"/>
</dbReference>
<dbReference type="InterPro" id="IPR050638">
    <property type="entry name" value="AA-Vitamin_Transporters"/>
</dbReference>
<evidence type="ECO:0000313" key="11">
    <source>
        <dbReference type="Proteomes" id="UP000293638"/>
    </source>
</evidence>
<dbReference type="EMBL" id="SGXD01000007">
    <property type="protein sequence ID" value="RZS79032.1"/>
    <property type="molecule type" value="Genomic_DNA"/>
</dbReference>
<name>A0A4Q7NA25_9ACTN</name>
<feature type="transmembrane region" description="Helical" evidence="8">
    <location>
        <begin position="75"/>
        <end position="92"/>
    </location>
</feature>
<evidence type="ECO:0000256" key="5">
    <source>
        <dbReference type="ARBA" id="ARBA00022989"/>
    </source>
</evidence>
<feature type="domain" description="EamA" evidence="9">
    <location>
        <begin position="159"/>
        <end position="294"/>
    </location>
</feature>
<comment type="caution">
    <text evidence="10">The sequence shown here is derived from an EMBL/GenBank/DDBJ whole genome shotgun (WGS) entry which is preliminary data.</text>
</comment>
<keyword evidence="11" id="KW-1185">Reference proteome</keyword>
<feature type="transmembrane region" description="Helical" evidence="8">
    <location>
        <begin position="127"/>
        <end position="147"/>
    </location>
</feature>
<dbReference type="InterPro" id="IPR037185">
    <property type="entry name" value="EmrE-like"/>
</dbReference>
<dbReference type="PANTHER" id="PTHR32322:SF18">
    <property type="entry name" value="S-ADENOSYLMETHIONINE_S-ADENOSYLHOMOCYSTEINE TRANSPORTER"/>
    <property type="match status" value="1"/>
</dbReference>
<reference evidence="10 11" key="1">
    <citation type="submission" date="2019-02" db="EMBL/GenBank/DDBJ databases">
        <title>Genomic Encyclopedia of Type Strains, Phase IV (KMG-IV): sequencing the most valuable type-strain genomes for metagenomic binning, comparative biology and taxonomic classification.</title>
        <authorList>
            <person name="Goeker M."/>
        </authorList>
    </citation>
    <scope>NUCLEOTIDE SEQUENCE [LARGE SCALE GENOMIC DNA]</scope>
    <source>
        <strain evidence="10 11">DSM 45622</strain>
    </source>
</reference>
<feature type="transmembrane region" description="Helical" evidence="8">
    <location>
        <begin position="162"/>
        <end position="182"/>
    </location>
</feature>
<dbReference type="GO" id="GO:0005886">
    <property type="term" value="C:plasma membrane"/>
    <property type="evidence" value="ECO:0007669"/>
    <property type="project" value="UniProtKB-SubCell"/>
</dbReference>
<dbReference type="InterPro" id="IPR000620">
    <property type="entry name" value="EamA_dom"/>
</dbReference>
<evidence type="ECO:0000256" key="6">
    <source>
        <dbReference type="ARBA" id="ARBA00023136"/>
    </source>
</evidence>
<dbReference type="Pfam" id="PF00892">
    <property type="entry name" value="EamA"/>
    <property type="match status" value="2"/>
</dbReference>
<accession>A0A4Q7NA25</accession>
<dbReference type="PANTHER" id="PTHR32322">
    <property type="entry name" value="INNER MEMBRANE TRANSPORTER"/>
    <property type="match status" value="1"/>
</dbReference>
<evidence type="ECO:0000256" key="4">
    <source>
        <dbReference type="ARBA" id="ARBA00022692"/>
    </source>
</evidence>
<evidence type="ECO:0000256" key="2">
    <source>
        <dbReference type="ARBA" id="ARBA00007362"/>
    </source>
</evidence>
<keyword evidence="4 8" id="KW-0812">Transmembrane</keyword>
<keyword evidence="5 8" id="KW-1133">Transmembrane helix</keyword>
<evidence type="ECO:0000313" key="10">
    <source>
        <dbReference type="EMBL" id="RZS79032.1"/>
    </source>
</evidence>
<evidence type="ECO:0000256" key="3">
    <source>
        <dbReference type="ARBA" id="ARBA00022475"/>
    </source>
</evidence>
<evidence type="ECO:0000256" key="8">
    <source>
        <dbReference type="SAM" id="Phobius"/>
    </source>
</evidence>
<comment type="similarity">
    <text evidence="2">Belongs to the EamA transporter family.</text>
</comment>
<evidence type="ECO:0000256" key="7">
    <source>
        <dbReference type="SAM" id="MobiDB-lite"/>
    </source>
</evidence>
<dbReference type="OrthoDB" id="4167046at2"/>
<sequence length="370" mass="37715">MTTSSRTTGILAATATTVAWGGQFPIASTAFPHIGPVWISTVRYVVAGGLLLLLLVVREPGALREVARTPRLPRVLAYGISGFAGFNVLAYVGVRHSRPEDGSLIIATLPLVTAFVLWAARGVRPRPVTFGASALALLGLAFVLGHGDPLRLVEGGLRSGDLLVLCGALCFAVYSVGAATVPTWSPLRYAAVSAAVGALALLVTAFVFSAVGSEAVPTLHDLGATWRQTAYLALPGGFAAALLWNGAVRRLGPQDTSLFIVLVPVTTFVIQAFRGSVPGAGELVGVAITVAALAGGNLLSRRSGAGHEPSARRTGSSFACASATSASGSLSTTIPQPAHRRAVGPSSCAQRSARPSSPLPAASTQPTGPA</sequence>
<evidence type="ECO:0000256" key="1">
    <source>
        <dbReference type="ARBA" id="ARBA00004651"/>
    </source>
</evidence>
<dbReference type="Proteomes" id="UP000293638">
    <property type="component" value="Unassembled WGS sequence"/>
</dbReference>
<gene>
    <name evidence="10" type="ORF">EV189_3902</name>
</gene>
<feature type="transmembrane region" description="Helical" evidence="8">
    <location>
        <begin position="258"/>
        <end position="277"/>
    </location>
</feature>
<feature type="transmembrane region" description="Helical" evidence="8">
    <location>
        <begin position="228"/>
        <end position="246"/>
    </location>
</feature>
<protein>
    <submittedName>
        <fullName evidence="10">Drug/metabolite transporter (DMT)-like permease</fullName>
    </submittedName>
</protein>
<proteinExistence type="inferred from homology"/>
<feature type="region of interest" description="Disordered" evidence="7">
    <location>
        <begin position="327"/>
        <end position="370"/>
    </location>
</feature>
<feature type="transmembrane region" description="Helical" evidence="8">
    <location>
        <begin position="283"/>
        <end position="300"/>
    </location>
</feature>
<organism evidence="10 11">
    <name type="scientific">Motilibacter rhizosphaerae</name>
    <dbReference type="NCBI Taxonomy" id="598652"/>
    <lineage>
        <taxon>Bacteria</taxon>
        <taxon>Bacillati</taxon>
        <taxon>Actinomycetota</taxon>
        <taxon>Actinomycetes</taxon>
        <taxon>Motilibacterales</taxon>
        <taxon>Motilibacteraceae</taxon>
        <taxon>Motilibacter</taxon>
    </lineage>
</organism>
<feature type="transmembrane region" description="Helical" evidence="8">
    <location>
        <begin position="37"/>
        <end position="55"/>
    </location>
</feature>
<feature type="domain" description="EamA" evidence="9">
    <location>
        <begin position="8"/>
        <end position="144"/>
    </location>
</feature>
<keyword evidence="3" id="KW-1003">Cell membrane</keyword>
<keyword evidence="6 8" id="KW-0472">Membrane</keyword>
<feature type="transmembrane region" description="Helical" evidence="8">
    <location>
        <begin position="104"/>
        <end position="120"/>
    </location>
</feature>
<dbReference type="AlphaFoldDB" id="A0A4Q7NA25"/>
<feature type="compositionally biased region" description="Low complexity" evidence="7">
    <location>
        <begin position="349"/>
        <end position="363"/>
    </location>
</feature>
<feature type="transmembrane region" description="Helical" evidence="8">
    <location>
        <begin position="189"/>
        <end position="208"/>
    </location>
</feature>